<evidence type="ECO:0000313" key="4">
    <source>
        <dbReference type="Proteomes" id="UP000324800"/>
    </source>
</evidence>
<gene>
    <name evidence="3" type="ORF">EZS28_000919</name>
</gene>
<reference evidence="3 4" key="1">
    <citation type="submission" date="2019-03" db="EMBL/GenBank/DDBJ databases">
        <title>Single cell metagenomics reveals metabolic interactions within the superorganism composed of flagellate Streblomastix strix and complex community of Bacteroidetes bacteria on its surface.</title>
        <authorList>
            <person name="Treitli S.C."/>
            <person name="Kolisko M."/>
            <person name="Husnik F."/>
            <person name="Keeling P."/>
            <person name="Hampl V."/>
        </authorList>
    </citation>
    <scope>NUCLEOTIDE SEQUENCE [LARGE SCALE GENOMIC DNA]</scope>
    <source>
        <strain evidence="3">ST1C</strain>
    </source>
</reference>
<dbReference type="GO" id="GO:0016192">
    <property type="term" value="P:vesicle-mediated transport"/>
    <property type="evidence" value="ECO:0007669"/>
    <property type="project" value="InterPro"/>
</dbReference>
<feature type="domain" description="Vesicle transport v-SNARE N-terminal" evidence="2">
    <location>
        <begin position="1"/>
        <end position="85"/>
    </location>
</feature>
<name>A0A5J4X8N9_9EUKA</name>
<evidence type="ECO:0000256" key="1">
    <source>
        <dbReference type="ARBA" id="ARBA00006108"/>
    </source>
</evidence>
<dbReference type="AlphaFoldDB" id="A0A5J4X8N9"/>
<comment type="similarity">
    <text evidence="1">Belongs to the VTI1 family.</text>
</comment>
<dbReference type="Proteomes" id="UP000324800">
    <property type="component" value="Unassembled WGS sequence"/>
</dbReference>
<evidence type="ECO:0000313" key="3">
    <source>
        <dbReference type="EMBL" id="KAA6403547.1"/>
    </source>
</evidence>
<sequence length="191" mass="21139">MTEFNLYVEEIDKLFSEIEIQIEGLSQTTGASRKESRFAIENKLGDAKQMLDELNGLVQELSSDERYNKAIILTNMRGRLQKNKQAADAFSRQISDSSEMRRQLLGKHTDGDIELGDLDGIEKMKKNTSQLEDGTEIINNMLLVANSTTDVASGTVSELSRQGDVLFHARSTSGDIHDDLGSGAGILRPVF</sequence>
<dbReference type="Gene3D" id="1.20.58.400">
    <property type="entry name" value="t-snare proteins"/>
    <property type="match status" value="1"/>
</dbReference>
<accession>A0A5J4X8N9</accession>
<dbReference type="GO" id="GO:0016020">
    <property type="term" value="C:membrane"/>
    <property type="evidence" value="ECO:0007669"/>
    <property type="project" value="InterPro"/>
</dbReference>
<proteinExistence type="inferred from homology"/>
<dbReference type="InterPro" id="IPR007705">
    <property type="entry name" value="Vesicle_trsprt_v-SNARE_N"/>
</dbReference>
<dbReference type="Pfam" id="PF05008">
    <property type="entry name" value="V-SNARE"/>
    <property type="match status" value="1"/>
</dbReference>
<dbReference type="SUPFAM" id="SSF58038">
    <property type="entry name" value="SNARE fusion complex"/>
    <property type="match status" value="1"/>
</dbReference>
<dbReference type="GO" id="GO:0006886">
    <property type="term" value="P:intracellular protein transport"/>
    <property type="evidence" value="ECO:0007669"/>
    <property type="project" value="InterPro"/>
</dbReference>
<dbReference type="EMBL" id="SNRW01000087">
    <property type="protein sequence ID" value="KAA6403547.1"/>
    <property type="molecule type" value="Genomic_DNA"/>
</dbReference>
<evidence type="ECO:0000259" key="2">
    <source>
        <dbReference type="Pfam" id="PF05008"/>
    </source>
</evidence>
<dbReference type="InterPro" id="IPR038407">
    <property type="entry name" value="v-SNARE_N_sf"/>
</dbReference>
<comment type="caution">
    <text evidence="3">The sequence shown here is derived from an EMBL/GenBank/DDBJ whole genome shotgun (WGS) entry which is preliminary data.</text>
</comment>
<dbReference type="InterPro" id="IPR010989">
    <property type="entry name" value="SNARE"/>
</dbReference>
<dbReference type="OrthoDB" id="430637at2759"/>
<organism evidence="3 4">
    <name type="scientific">Streblomastix strix</name>
    <dbReference type="NCBI Taxonomy" id="222440"/>
    <lineage>
        <taxon>Eukaryota</taxon>
        <taxon>Metamonada</taxon>
        <taxon>Preaxostyla</taxon>
        <taxon>Oxymonadida</taxon>
        <taxon>Streblomastigidae</taxon>
        <taxon>Streblomastix</taxon>
    </lineage>
</organism>
<dbReference type="SUPFAM" id="SSF47661">
    <property type="entry name" value="t-snare proteins"/>
    <property type="match status" value="1"/>
</dbReference>
<protein>
    <recommendedName>
        <fullName evidence="2">Vesicle transport v-SNARE N-terminal domain-containing protein</fullName>
    </recommendedName>
</protein>
<dbReference type="Gene3D" id="1.20.5.110">
    <property type="match status" value="1"/>
</dbReference>